<evidence type="ECO:0000256" key="1">
    <source>
        <dbReference type="ARBA" id="ARBA00007355"/>
    </source>
</evidence>
<feature type="compositionally biased region" description="Low complexity" evidence="2">
    <location>
        <begin position="131"/>
        <end position="165"/>
    </location>
</feature>
<dbReference type="GO" id="GO:0032981">
    <property type="term" value="P:mitochondrial respiratory chain complex I assembly"/>
    <property type="evidence" value="ECO:0007669"/>
    <property type="project" value="TreeGrafter"/>
</dbReference>
<keyword evidence="4" id="KW-1185">Reference proteome</keyword>
<proteinExistence type="inferred from homology"/>
<dbReference type="RefSeq" id="XP_042997117.1">
    <property type="nucleotide sequence ID" value="XM_043141183.1"/>
</dbReference>
<dbReference type="AlphaFoldDB" id="A0A8E5HPT0"/>
<evidence type="ECO:0000313" key="4">
    <source>
        <dbReference type="Proteomes" id="UP000027002"/>
    </source>
</evidence>
<evidence type="ECO:0000313" key="3">
    <source>
        <dbReference type="EMBL" id="QUC19444.1"/>
    </source>
</evidence>
<sequence>MPPKQIGPLARAWYKWKALRLPWRRRLFVGHDLEGNTYWEFRLTSSASRWRRIVHYPRSTHYSQVRVSPLWHQWLRHMRASPPSLDEQRGDVFRQERLKHLAAEADARWEAKPRVVEPPRDTPRLESRPAQDQQQQPQQQQQQQQPGDPWAGARARARAQGPGEAWQPAAWNPGPAKGP</sequence>
<dbReference type="InterPro" id="IPR007763">
    <property type="entry name" value="NDUFA12"/>
</dbReference>
<dbReference type="Proteomes" id="UP000027002">
    <property type="component" value="Chromosome 3"/>
</dbReference>
<comment type="similarity">
    <text evidence="1">Belongs to the complex I NDUFA12 subunit family.</text>
</comment>
<dbReference type="PANTHER" id="PTHR32470">
    <property type="entry name" value="ADH DEHYDROGENASE [UBIQUINONE] 1 ALPHA SUBCOMPLEX ASSEMBLY FACTOR 2"/>
    <property type="match status" value="1"/>
</dbReference>
<gene>
    <name evidence="3" type="ORF">UV8b_03685</name>
</gene>
<dbReference type="GO" id="GO:0005739">
    <property type="term" value="C:mitochondrion"/>
    <property type="evidence" value="ECO:0007669"/>
    <property type="project" value="TreeGrafter"/>
</dbReference>
<dbReference type="EMBL" id="CP072755">
    <property type="protein sequence ID" value="QUC19444.1"/>
    <property type="molecule type" value="Genomic_DNA"/>
</dbReference>
<evidence type="ECO:0008006" key="5">
    <source>
        <dbReference type="Google" id="ProtNLM"/>
    </source>
</evidence>
<dbReference type="InterPro" id="IPR052618">
    <property type="entry name" value="ComplexI_NDUFA12"/>
</dbReference>
<dbReference type="GeneID" id="66064463"/>
<evidence type="ECO:0000256" key="2">
    <source>
        <dbReference type="SAM" id="MobiDB-lite"/>
    </source>
</evidence>
<dbReference type="Pfam" id="PF05071">
    <property type="entry name" value="NDUFA12"/>
    <property type="match status" value="1"/>
</dbReference>
<organism evidence="3 4">
    <name type="scientific">Ustilaginoidea virens</name>
    <name type="common">Rice false smut fungus</name>
    <name type="synonym">Villosiclava virens</name>
    <dbReference type="NCBI Taxonomy" id="1159556"/>
    <lineage>
        <taxon>Eukaryota</taxon>
        <taxon>Fungi</taxon>
        <taxon>Dikarya</taxon>
        <taxon>Ascomycota</taxon>
        <taxon>Pezizomycotina</taxon>
        <taxon>Sordariomycetes</taxon>
        <taxon>Hypocreomycetidae</taxon>
        <taxon>Hypocreales</taxon>
        <taxon>Clavicipitaceae</taxon>
        <taxon>Ustilaginoidea</taxon>
    </lineage>
</organism>
<name>A0A8E5HPT0_USTVR</name>
<reference evidence="3" key="1">
    <citation type="submission" date="2020-03" db="EMBL/GenBank/DDBJ databases">
        <title>A mixture of massive structural variations and highly conserved coding sequences in Ustilaginoidea virens genome.</title>
        <authorList>
            <person name="Zhang K."/>
            <person name="Zhao Z."/>
            <person name="Zhang Z."/>
            <person name="Li Y."/>
            <person name="Hsiang T."/>
            <person name="Sun W."/>
        </authorList>
    </citation>
    <scope>NUCLEOTIDE SEQUENCE</scope>
    <source>
        <strain evidence="3">UV-8b</strain>
    </source>
</reference>
<feature type="region of interest" description="Disordered" evidence="2">
    <location>
        <begin position="103"/>
        <end position="179"/>
    </location>
</feature>
<feature type="compositionally biased region" description="Basic and acidic residues" evidence="2">
    <location>
        <begin position="103"/>
        <end position="129"/>
    </location>
</feature>
<dbReference type="KEGG" id="uvi:66064463"/>
<accession>A0A8E5HPT0</accession>
<dbReference type="GO" id="GO:0045271">
    <property type="term" value="C:respiratory chain complex I"/>
    <property type="evidence" value="ECO:0007669"/>
    <property type="project" value="InterPro"/>
</dbReference>
<protein>
    <recommendedName>
        <fullName evidence="5">NADH dehydrogenase [ubiquinone] 1 alpha subcomplex subunit</fullName>
    </recommendedName>
</protein>
<dbReference type="PANTHER" id="PTHR32470:SF2">
    <property type="entry name" value="NADH DEHYDROGENASE [UBIQUINONE] 1 ALPHA SUBCOMPLEX ASSEMBLY FACTOR 2"/>
    <property type="match status" value="1"/>
</dbReference>
<dbReference type="OrthoDB" id="10255576at2759"/>